<feature type="region of interest" description="Disordered" evidence="1">
    <location>
        <begin position="217"/>
        <end position="254"/>
    </location>
</feature>
<evidence type="ECO:0000259" key="2">
    <source>
        <dbReference type="Pfam" id="PF08550"/>
    </source>
</evidence>
<dbReference type="Pfam" id="PF11702">
    <property type="entry name" value="DUF3295"/>
    <property type="match status" value="1"/>
</dbReference>
<dbReference type="RefSeq" id="XP_029742630.1">
    <property type="nucleotide sequence ID" value="XM_029881244.1"/>
</dbReference>
<feature type="compositionally biased region" description="Low complexity" evidence="1">
    <location>
        <begin position="498"/>
        <end position="516"/>
    </location>
</feature>
<feature type="compositionally biased region" description="Low complexity" evidence="1">
    <location>
        <begin position="164"/>
        <end position="183"/>
    </location>
</feature>
<feature type="compositionally biased region" description="Low complexity" evidence="1">
    <location>
        <begin position="459"/>
        <end position="470"/>
    </location>
</feature>
<feature type="region of interest" description="Disordered" evidence="1">
    <location>
        <begin position="420"/>
        <end position="1057"/>
    </location>
</feature>
<feature type="compositionally biased region" description="Low complexity" evidence="1">
    <location>
        <begin position="873"/>
        <end position="886"/>
    </location>
</feature>
<feature type="compositionally biased region" description="Polar residues" evidence="1">
    <location>
        <begin position="911"/>
        <end position="934"/>
    </location>
</feature>
<dbReference type="Proteomes" id="UP000306050">
    <property type="component" value="Chromosome SGRAM_1"/>
</dbReference>
<dbReference type="GO" id="GO:0000122">
    <property type="term" value="P:negative regulation of transcription by RNA polymerase II"/>
    <property type="evidence" value="ECO:0007669"/>
    <property type="project" value="TreeGrafter"/>
</dbReference>
<dbReference type="GO" id="GO:0031930">
    <property type="term" value="P:mitochondria-nucleus signaling pathway"/>
    <property type="evidence" value="ECO:0007669"/>
    <property type="project" value="TreeGrafter"/>
</dbReference>
<evidence type="ECO:0000259" key="3">
    <source>
        <dbReference type="Pfam" id="PF11702"/>
    </source>
</evidence>
<sequence length="1150" mass="121769">MPTSLPDPVLALSMDNVLKMNDLNLDQLANLWNVFTKCAESLESGRRLENLSWRLWFREAHILPPETSLSDLTDFTPLDTPLISRANSITGSYKPVRLSSTTTAAATAAAAHSSSALSDPEDGNSSDYSTDSESDVASSSTAPAPSAPVSSPVRRRVRLDRNSRPSTPVSSSAASVGPSTASAKSPRAVPSQKLAESIAERTSRAMTAASRRANLAEIDADGSKRKRGISSSSAFGSKARVKQRNQEGASRRRPLSFQAALESLVLTSRADNFASLRGKQGSMPQLDAHMNASTGALDAPRGRYSHNNQPDDAESNSAPAELSPIKGSSIAQAAFSSHLRNALEPSTVNVSTTPVSLQTFRVPVDDEHCNAPETRGPVSPTKIPVALAPTIGAISRQGSQTMLSDAANVSHLQAASASASAFASTPRHTETTDAEAVEAYSSSQQLMPPPRGLPEPTPAASSLKQQAQAKRGTPSPVQPEAAPVQSHGDARASLGMMRSDSASSASTQTSNRSAASGPGVRRTSEARIRTRGSAGGLHAGHRSKSSTGLQRAAKHSKSSDRIGGAPARPAPRHNLLSGLAMTRAAPEPAPAPTHAVARKPVPQEHPATKAPATTVRKAPVKFTMGGDETDSEDYEDESSDDADEVKAAPAPAKSEAATAHTSKQDADKVEVADNDDDDDEWASDSEAEEQERRARQAAEAAQRKRQEEERHKSMFQKQPIRSKSAADLRLLAPDENSSTEPSLPAEPVRGLLSSLFHPDEQHSPPGQLAGRPHASAADLRTKPSMSSRRGLSEAAASPPAVRRPRAHRGSNDSTSQAPRSLREGGFAGLAGLKTSKSAVALPLLDTHITRSSTGGKAKHEEQSVAGESHHSDGSASSPDSPVAAASFGRPGSMALARLHALTNMKAHSKRNSTSNGTANEPAQTQLQRPKSTADVQLDREASSRSLRLEVSPDDRDFAIPSRASLTNLSKSQPRQSAPSLASRHSDQQTHLRAVAQRDALGSGSRSNSEGLPSGHSSMQQSGTRSSMNGPVSISRPRSSLNLPEAAAPQTPRTTRRNMLRDELSESLRQNLLWERQSRSRMMGLGAPMAPLNQAPVQTSAPGHRRDSVLNGNALRPLTSTGTPRTDSRNGGEPKPKRYSEEWGSFHHKGW</sequence>
<feature type="region of interest" description="Disordered" evidence="1">
    <location>
        <begin position="295"/>
        <end position="323"/>
    </location>
</feature>
<protein>
    <submittedName>
        <fullName evidence="4">Uncharacterized protein</fullName>
    </submittedName>
</protein>
<feature type="compositionally biased region" description="Polar residues" evidence="1">
    <location>
        <begin position="305"/>
        <end position="318"/>
    </location>
</feature>
<dbReference type="GeneID" id="40723538"/>
<feature type="compositionally biased region" description="Basic and acidic residues" evidence="1">
    <location>
        <begin position="662"/>
        <end position="671"/>
    </location>
</feature>
<keyword evidence="5" id="KW-1185">Reference proteome</keyword>
<feature type="compositionally biased region" description="Basic and acidic residues" evidence="1">
    <location>
        <begin position="936"/>
        <end position="957"/>
    </location>
</feature>
<comment type="caution">
    <text evidence="4">The sequence shown here is derived from an EMBL/GenBank/DDBJ whole genome shotgun (WGS) entry which is preliminary data.</text>
</comment>
<reference evidence="4 5" key="1">
    <citation type="submission" date="2019-05" db="EMBL/GenBank/DDBJ databases">
        <title>Sporisorium graminicola CBS 10092 draft sequencing and annotation.</title>
        <authorList>
            <person name="Solano-Gonzalez S."/>
            <person name="Caddick M.X."/>
            <person name="Darby A."/>
        </authorList>
    </citation>
    <scope>NUCLEOTIDE SEQUENCE [LARGE SCALE GENOMIC DNA]</scope>
    <source>
        <strain evidence="4 5">CBS 10092</strain>
    </source>
</reference>
<dbReference type="GO" id="GO:0005737">
    <property type="term" value="C:cytoplasm"/>
    <property type="evidence" value="ECO:0007669"/>
    <property type="project" value="TreeGrafter"/>
</dbReference>
<feature type="compositionally biased region" description="Polar residues" evidence="1">
    <location>
        <begin position="963"/>
        <end position="979"/>
    </location>
</feature>
<feature type="compositionally biased region" description="Basic and acidic residues" evidence="1">
    <location>
        <begin position="690"/>
        <end position="712"/>
    </location>
</feature>
<feature type="compositionally biased region" description="Acidic residues" evidence="1">
    <location>
        <begin position="119"/>
        <end position="134"/>
    </location>
</feature>
<dbReference type="OrthoDB" id="515401at2759"/>
<feature type="region of interest" description="Disordered" evidence="1">
    <location>
        <begin position="1096"/>
        <end position="1150"/>
    </location>
</feature>
<feature type="compositionally biased region" description="Acidic residues" evidence="1">
    <location>
        <begin position="672"/>
        <end position="689"/>
    </location>
</feature>
<evidence type="ECO:0000313" key="4">
    <source>
        <dbReference type="EMBL" id="TKY90645.1"/>
    </source>
</evidence>
<dbReference type="PANTHER" id="PTHR28014:SF1">
    <property type="entry name" value="NEGATIVE REGULATOR OF RAS-CAMP PATHWAY"/>
    <property type="match status" value="1"/>
</dbReference>
<organism evidence="4 5">
    <name type="scientific">Sporisorium graminicola</name>
    <dbReference type="NCBI Taxonomy" id="280036"/>
    <lineage>
        <taxon>Eukaryota</taxon>
        <taxon>Fungi</taxon>
        <taxon>Dikarya</taxon>
        <taxon>Basidiomycota</taxon>
        <taxon>Ustilaginomycotina</taxon>
        <taxon>Ustilaginomycetes</taxon>
        <taxon>Ustilaginales</taxon>
        <taxon>Ustilaginaceae</taxon>
        <taxon>Sporisorium</taxon>
    </lineage>
</organism>
<accession>A0A4U7L0H4</accession>
<feature type="domain" description="DUF3295" evidence="3">
    <location>
        <begin position="1003"/>
        <end position="1080"/>
    </location>
</feature>
<feature type="compositionally biased region" description="Basic and acidic residues" evidence="1">
    <location>
        <begin position="857"/>
        <end position="872"/>
    </location>
</feature>
<name>A0A4U7L0H4_9BASI</name>
<dbReference type="InterPro" id="IPR013860">
    <property type="entry name" value="AreA_GATA"/>
</dbReference>
<feature type="compositionally biased region" description="Pro residues" evidence="1">
    <location>
        <begin position="447"/>
        <end position="457"/>
    </location>
</feature>
<feature type="compositionally biased region" description="Low complexity" evidence="1">
    <location>
        <begin position="135"/>
        <end position="152"/>
    </location>
</feature>
<feature type="compositionally biased region" description="Polar residues" evidence="1">
    <location>
        <begin position="1003"/>
        <end position="1041"/>
    </location>
</feature>
<evidence type="ECO:0000256" key="1">
    <source>
        <dbReference type="SAM" id="MobiDB-lite"/>
    </source>
</evidence>
<dbReference type="PANTHER" id="PTHR28014">
    <property type="entry name" value="NEGATIVE REGULATOR OF RAS-CAMP PATHWAY"/>
    <property type="match status" value="1"/>
</dbReference>
<feature type="region of interest" description="Disordered" evidence="1">
    <location>
        <begin position="111"/>
        <end position="192"/>
    </location>
</feature>
<dbReference type="Pfam" id="PF08550">
    <property type="entry name" value="GATA_AreA"/>
    <property type="match status" value="1"/>
</dbReference>
<gene>
    <name evidence="4" type="ORF">EX895_000643</name>
</gene>
<dbReference type="EMBL" id="SRRM01000002">
    <property type="protein sequence ID" value="TKY90645.1"/>
    <property type="molecule type" value="Genomic_DNA"/>
</dbReference>
<feature type="domain" description="Nitrogen regulatory protein areA GATA-like" evidence="2">
    <location>
        <begin position="31"/>
        <end position="58"/>
    </location>
</feature>
<feature type="compositionally biased region" description="Low complexity" evidence="1">
    <location>
        <begin position="647"/>
        <end position="659"/>
    </location>
</feature>
<proteinExistence type="predicted"/>
<dbReference type="AlphaFoldDB" id="A0A4U7L0H4"/>
<feature type="compositionally biased region" description="Basic and acidic residues" evidence="1">
    <location>
        <begin position="1125"/>
        <end position="1144"/>
    </location>
</feature>
<evidence type="ECO:0000313" key="5">
    <source>
        <dbReference type="Proteomes" id="UP000306050"/>
    </source>
</evidence>
<dbReference type="KEGG" id="sgra:EX895_000643"/>
<dbReference type="InterPro" id="IPR021711">
    <property type="entry name" value="DUF3295"/>
</dbReference>
<dbReference type="InterPro" id="IPR053043">
    <property type="entry name" value="Ras-cAMP_regulatory"/>
</dbReference>
<feature type="compositionally biased region" description="Acidic residues" evidence="1">
    <location>
        <begin position="627"/>
        <end position="643"/>
    </location>
</feature>
<dbReference type="GO" id="GO:0006808">
    <property type="term" value="P:regulation of nitrogen utilization"/>
    <property type="evidence" value="ECO:0007669"/>
    <property type="project" value="TreeGrafter"/>
</dbReference>